<protein>
    <recommendedName>
        <fullName evidence="5">EBNA-1 nuclear protein</fullName>
    </recommendedName>
</protein>
<evidence type="ECO:0000259" key="2">
    <source>
        <dbReference type="Pfam" id="PF17396"/>
    </source>
</evidence>
<dbReference type="PANTHER" id="PTHR40690">
    <property type="entry name" value="GLL3100 PROTEIN"/>
    <property type="match status" value="1"/>
</dbReference>
<evidence type="ECO:0008006" key="5">
    <source>
        <dbReference type="Google" id="ProtNLM"/>
    </source>
</evidence>
<dbReference type="AlphaFoldDB" id="A0A3T0E6C5"/>
<evidence type="ECO:0000313" key="4">
    <source>
        <dbReference type="Proteomes" id="UP000286954"/>
    </source>
</evidence>
<dbReference type="Gene3D" id="3.40.50.300">
    <property type="entry name" value="P-loop containing nucleotide triphosphate hydrolases"/>
    <property type="match status" value="1"/>
</dbReference>
<dbReference type="PANTHER" id="PTHR40690:SF1">
    <property type="entry name" value="DUF1611 DOMAIN-CONTAINING PROTEIN"/>
    <property type="match status" value="1"/>
</dbReference>
<dbReference type="Pfam" id="PF17396">
    <property type="entry name" value="DUF1611_N"/>
    <property type="match status" value="1"/>
</dbReference>
<keyword evidence="4" id="KW-1185">Reference proteome</keyword>
<organism evidence="3 4">
    <name type="scientific">Glycocaulis alkaliphilus</name>
    <dbReference type="NCBI Taxonomy" id="1434191"/>
    <lineage>
        <taxon>Bacteria</taxon>
        <taxon>Pseudomonadati</taxon>
        <taxon>Pseudomonadota</taxon>
        <taxon>Alphaproteobacteria</taxon>
        <taxon>Maricaulales</taxon>
        <taxon>Maricaulaceae</taxon>
        <taxon>Glycocaulis</taxon>
    </lineage>
</organism>
<gene>
    <name evidence="3" type="ORF">X907_0272</name>
</gene>
<sequence>MPASRLGSAGKESGLMSVLSLPRPYLLFLGDVTDLSYAKTAAGLRDWVPDQCVAEWALPGNPLRLGLPVMNPAEAARAGARALVIGAATMGGALRPAWVPALLEAMEAGLDIISGMHMPLASIPDLKSAAERLGRQLIDVRRPPADLPLGTGRKRTGKRLLTVGTDCALGKKYTALALAQAFTRAGAKATFRATGQTGILIAGGGVPMDAVVSDFLAGAAEALSPDAPADHWDIVEGQGSLFHPSYAGVSLGLLHGSQPDVLVICHEFGRKRIIGLDAHYPIPSIEEVIELNLMHARRVNPDVRVGGISLNTSKLSEDEARRAIETESRRTGLPCADPIRGGAAFDRLVEACLEPEAALAQ</sequence>
<evidence type="ECO:0000259" key="1">
    <source>
        <dbReference type="Pfam" id="PF07755"/>
    </source>
</evidence>
<dbReference type="InterPro" id="IPR035086">
    <property type="entry name" value="DgcN-like_C"/>
</dbReference>
<dbReference type="InterPro" id="IPR011669">
    <property type="entry name" value="DgcN-like"/>
</dbReference>
<dbReference type="PIRSF" id="PIRSF026760">
    <property type="entry name" value="UCP026760"/>
    <property type="match status" value="1"/>
</dbReference>
<feature type="domain" description="D-glutamate N-acetyltransferase-like N-terminal" evidence="2">
    <location>
        <begin position="65"/>
        <end position="143"/>
    </location>
</feature>
<dbReference type="Proteomes" id="UP000286954">
    <property type="component" value="Chromosome"/>
</dbReference>
<dbReference type="InterPro" id="IPR035402">
    <property type="entry name" value="DgcN-like_N"/>
</dbReference>
<accession>A0A3T0E6C5</accession>
<feature type="domain" description="D-glutamate N-acetyltransferase-like C-terminal" evidence="1">
    <location>
        <begin position="150"/>
        <end position="343"/>
    </location>
</feature>
<dbReference type="SUPFAM" id="SSF52540">
    <property type="entry name" value="P-loop containing nucleoside triphosphate hydrolases"/>
    <property type="match status" value="1"/>
</dbReference>
<dbReference type="InterPro" id="IPR027417">
    <property type="entry name" value="P-loop_NTPase"/>
</dbReference>
<dbReference type="EMBL" id="CP018911">
    <property type="protein sequence ID" value="AZU02820.1"/>
    <property type="molecule type" value="Genomic_DNA"/>
</dbReference>
<dbReference type="Gene3D" id="3.40.50.720">
    <property type="entry name" value="NAD(P)-binding Rossmann-like Domain"/>
    <property type="match status" value="1"/>
</dbReference>
<dbReference type="Pfam" id="PF07755">
    <property type="entry name" value="DUF1611"/>
    <property type="match status" value="1"/>
</dbReference>
<name>A0A3T0E6C5_9PROT</name>
<proteinExistence type="predicted"/>
<evidence type="ECO:0000313" key="3">
    <source>
        <dbReference type="EMBL" id="AZU02820.1"/>
    </source>
</evidence>
<reference evidence="3 4" key="1">
    <citation type="submission" date="2016-12" db="EMBL/GenBank/DDBJ databases">
        <title>The genome of dimorphic prosthecate Glycocaulis alkaliphilus 6b-8t, isolated from crude oil dictates its adaptability in petroleum environments.</title>
        <authorList>
            <person name="Wu X.-L."/>
            <person name="Geng S."/>
        </authorList>
    </citation>
    <scope>NUCLEOTIDE SEQUENCE [LARGE SCALE GENOMIC DNA]</scope>
    <source>
        <strain evidence="3 4">6B-8</strain>
    </source>
</reference>
<dbReference type="KEGG" id="gak:X907_0272"/>